<dbReference type="Pfam" id="PF01845">
    <property type="entry name" value="CcdB"/>
    <property type="match status" value="1"/>
</dbReference>
<dbReference type="EMBL" id="CP004387">
    <property type="protein sequence ID" value="AJD47933.1"/>
    <property type="molecule type" value="Genomic_DNA"/>
</dbReference>
<evidence type="ECO:0000256" key="2">
    <source>
        <dbReference type="ARBA" id="ARBA00015075"/>
    </source>
</evidence>
<dbReference type="Gene3D" id="2.30.30.110">
    <property type="match status" value="1"/>
</dbReference>
<protein>
    <recommendedName>
        <fullName evidence="2">Toxin CcdB</fullName>
    </recommendedName>
    <alternativeName>
        <fullName evidence="7">Cytotoxic protein CcdB</fullName>
    </alternativeName>
    <alternativeName>
        <fullName evidence="6">Protein LetD</fullName>
    </alternativeName>
</protein>
<organism evidence="8 9">
    <name type="scientific">Isoalcanivorax pacificus W11-5</name>
    <dbReference type="NCBI Taxonomy" id="391936"/>
    <lineage>
        <taxon>Bacteria</taxon>
        <taxon>Pseudomonadati</taxon>
        <taxon>Pseudomonadota</taxon>
        <taxon>Gammaproteobacteria</taxon>
        <taxon>Oceanospirillales</taxon>
        <taxon>Alcanivoracaceae</taxon>
        <taxon>Isoalcanivorax</taxon>
    </lineage>
</organism>
<evidence type="ECO:0000256" key="5">
    <source>
        <dbReference type="ARBA" id="ARBA00023163"/>
    </source>
</evidence>
<evidence type="ECO:0000256" key="1">
    <source>
        <dbReference type="ARBA" id="ARBA00005230"/>
    </source>
</evidence>
<dbReference type="KEGG" id="apac:S7S_07585"/>
<gene>
    <name evidence="8" type="ORF">S7S_07585</name>
</gene>
<evidence type="ECO:0000313" key="8">
    <source>
        <dbReference type="EMBL" id="AJD47933.1"/>
    </source>
</evidence>
<dbReference type="SUPFAM" id="SSF50118">
    <property type="entry name" value="Cell growth inhibitor/plasmid maintenance toxic component"/>
    <property type="match status" value="1"/>
</dbReference>
<keyword evidence="4" id="KW-0805">Transcription regulation</keyword>
<keyword evidence="3" id="KW-0678">Repressor</keyword>
<evidence type="ECO:0000256" key="6">
    <source>
        <dbReference type="ARBA" id="ARBA00029628"/>
    </source>
</evidence>
<evidence type="ECO:0000256" key="3">
    <source>
        <dbReference type="ARBA" id="ARBA00022491"/>
    </source>
</evidence>
<dbReference type="GO" id="GO:0006276">
    <property type="term" value="P:plasmid maintenance"/>
    <property type="evidence" value="ECO:0007669"/>
    <property type="project" value="InterPro"/>
</dbReference>
<proteinExistence type="inferred from homology"/>
<name>A0A0B4XN77_9GAMM</name>
<evidence type="ECO:0000256" key="4">
    <source>
        <dbReference type="ARBA" id="ARBA00023015"/>
    </source>
</evidence>
<dbReference type="InterPro" id="IPR002712">
    <property type="entry name" value="CcdB"/>
</dbReference>
<dbReference type="GO" id="GO:0008657">
    <property type="term" value="F:DNA topoisomerase type II (double strand cut, ATP-hydrolyzing) inhibitor activity"/>
    <property type="evidence" value="ECO:0007669"/>
    <property type="project" value="InterPro"/>
</dbReference>
<dbReference type="RefSeq" id="WP_008735675.1">
    <property type="nucleotide sequence ID" value="NZ_CP004387.1"/>
</dbReference>
<reference evidence="8 9" key="1">
    <citation type="journal article" date="2012" name="J. Bacteriol.">
        <title>Genome sequence of an alkane-degrading bacterium, Alcanivorax pacificus type strain W11-5, isolated from deep sea sediment.</title>
        <authorList>
            <person name="Lai Q."/>
            <person name="Shao Z."/>
        </authorList>
    </citation>
    <scope>NUCLEOTIDE SEQUENCE [LARGE SCALE GENOMIC DNA]</scope>
    <source>
        <strain evidence="8 9">W11-5</strain>
    </source>
</reference>
<dbReference type="HOGENOM" id="CLU_158043_3_0_6"/>
<keyword evidence="5" id="KW-0804">Transcription</keyword>
<sequence>MGQFCAYKNPNPGTRKQYPYLLDIQSDLLSALRTTVVIPLAPTRMAAPMSLSRLNPTFDIDGEGYTAITQDMAGIDRNQLGAQVFDLSAYRSDIVAAVDFVLAGI</sequence>
<keyword evidence="9" id="KW-1185">Reference proteome</keyword>
<dbReference type="InterPro" id="IPR011067">
    <property type="entry name" value="Plasmid_toxin/cell-grow_inhib"/>
</dbReference>
<accession>A0A0B4XN77</accession>
<evidence type="ECO:0000256" key="7">
    <source>
        <dbReference type="ARBA" id="ARBA00033135"/>
    </source>
</evidence>
<comment type="similarity">
    <text evidence="1">Belongs to the CcdB toxin family.</text>
</comment>
<evidence type="ECO:0000313" key="9">
    <source>
        <dbReference type="Proteomes" id="UP000006764"/>
    </source>
</evidence>
<dbReference type="OrthoDB" id="9813510at2"/>
<dbReference type="AlphaFoldDB" id="A0A0B4XN77"/>
<dbReference type="Proteomes" id="UP000006764">
    <property type="component" value="Chromosome"/>
</dbReference>